<feature type="modified residue" description="4-aspartylphosphate" evidence="2">
    <location>
        <position position="311"/>
    </location>
</feature>
<dbReference type="Gene3D" id="3.40.50.2300">
    <property type="match status" value="2"/>
</dbReference>
<dbReference type="Proteomes" id="UP000050465">
    <property type="component" value="Unassembled WGS sequence"/>
</dbReference>
<keyword evidence="2" id="KW-0597">Phosphoprotein</keyword>
<dbReference type="Pfam" id="PF01627">
    <property type="entry name" value="Hpt"/>
    <property type="match status" value="1"/>
</dbReference>
<dbReference type="InterPro" id="IPR001789">
    <property type="entry name" value="Sig_transdc_resp-reg_receiver"/>
</dbReference>
<dbReference type="CDD" id="cd00156">
    <property type="entry name" value="REC"/>
    <property type="match status" value="1"/>
</dbReference>
<evidence type="ECO:0000313" key="6">
    <source>
        <dbReference type="EMBL" id="KPQ36274.1"/>
    </source>
</evidence>
<organism evidence="6 7">
    <name type="scientific">Phormidesmis priestleyi Ana</name>
    <dbReference type="NCBI Taxonomy" id="1666911"/>
    <lineage>
        <taxon>Bacteria</taxon>
        <taxon>Bacillati</taxon>
        <taxon>Cyanobacteriota</taxon>
        <taxon>Cyanophyceae</taxon>
        <taxon>Leptolyngbyales</taxon>
        <taxon>Leptolyngbyaceae</taxon>
        <taxon>Phormidesmis</taxon>
    </lineage>
</organism>
<dbReference type="SUPFAM" id="SSF52172">
    <property type="entry name" value="CheY-like"/>
    <property type="match status" value="2"/>
</dbReference>
<dbReference type="InterPro" id="IPR000160">
    <property type="entry name" value="GGDEF_dom"/>
</dbReference>
<evidence type="ECO:0000313" key="7">
    <source>
        <dbReference type="Proteomes" id="UP000050465"/>
    </source>
</evidence>
<dbReference type="GO" id="GO:0052621">
    <property type="term" value="F:diguanylate cyclase activity"/>
    <property type="evidence" value="ECO:0007669"/>
    <property type="project" value="TreeGrafter"/>
</dbReference>
<dbReference type="STRING" id="1666911.HLUCCA11_07000"/>
<dbReference type="FunFam" id="3.30.70.270:FF:000001">
    <property type="entry name" value="Diguanylate cyclase domain protein"/>
    <property type="match status" value="1"/>
</dbReference>
<proteinExistence type="predicted"/>
<evidence type="ECO:0000256" key="1">
    <source>
        <dbReference type="PROSITE-ProRule" id="PRU00110"/>
    </source>
</evidence>
<dbReference type="SMART" id="SM00448">
    <property type="entry name" value="REC"/>
    <property type="match status" value="2"/>
</dbReference>
<dbReference type="PROSITE" id="PS50887">
    <property type="entry name" value="GGDEF"/>
    <property type="match status" value="1"/>
</dbReference>
<dbReference type="Pfam" id="PF00072">
    <property type="entry name" value="Response_reg"/>
    <property type="match status" value="2"/>
</dbReference>
<dbReference type="PROSITE" id="PS50894">
    <property type="entry name" value="HPT"/>
    <property type="match status" value="1"/>
</dbReference>
<dbReference type="PATRIC" id="fig|1666911.3.peg.4998"/>
<accession>A0A0N8KNE0</accession>
<dbReference type="GO" id="GO:0000160">
    <property type="term" value="P:phosphorelay signal transduction system"/>
    <property type="evidence" value="ECO:0007669"/>
    <property type="project" value="InterPro"/>
</dbReference>
<dbReference type="PROSITE" id="PS50110">
    <property type="entry name" value="RESPONSE_REGULATORY"/>
    <property type="match status" value="2"/>
</dbReference>
<dbReference type="GO" id="GO:0043709">
    <property type="term" value="P:cell adhesion involved in single-species biofilm formation"/>
    <property type="evidence" value="ECO:0007669"/>
    <property type="project" value="TreeGrafter"/>
</dbReference>
<feature type="modified residue" description="4-aspartylphosphate" evidence="2">
    <location>
        <position position="183"/>
    </location>
</feature>
<dbReference type="EMBL" id="LJZR01000007">
    <property type="protein sequence ID" value="KPQ36274.1"/>
    <property type="molecule type" value="Genomic_DNA"/>
</dbReference>
<dbReference type="GO" id="GO:0005886">
    <property type="term" value="C:plasma membrane"/>
    <property type="evidence" value="ECO:0007669"/>
    <property type="project" value="TreeGrafter"/>
</dbReference>
<dbReference type="Gene3D" id="1.20.120.160">
    <property type="entry name" value="HPT domain"/>
    <property type="match status" value="1"/>
</dbReference>
<dbReference type="GO" id="GO:1902201">
    <property type="term" value="P:negative regulation of bacterial-type flagellum-dependent cell motility"/>
    <property type="evidence" value="ECO:0007669"/>
    <property type="project" value="TreeGrafter"/>
</dbReference>
<feature type="domain" description="Response regulatory" evidence="3">
    <location>
        <begin position="134"/>
        <end position="253"/>
    </location>
</feature>
<dbReference type="SUPFAM" id="SSF55073">
    <property type="entry name" value="Nucleotide cyclase"/>
    <property type="match status" value="1"/>
</dbReference>
<dbReference type="InterPro" id="IPR036641">
    <property type="entry name" value="HPT_dom_sf"/>
</dbReference>
<name>A0A0N8KNE0_9CYAN</name>
<dbReference type="SMART" id="SM00267">
    <property type="entry name" value="GGDEF"/>
    <property type="match status" value="1"/>
</dbReference>
<dbReference type="SUPFAM" id="SSF47226">
    <property type="entry name" value="Histidine-containing phosphotransfer domain, HPT domain"/>
    <property type="match status" value="1"/>
</dbReference>
<dbReference type="CDD" id="cd00088">
    <property type="entry name" value="HPT"/>
    <property type="match status" value="1"/>
</dbReference>
<sequence length="564" mass="62537">MPSKKDTLKAVWSRYRQEYLNLVTDLEQMVVVVPSDITDLRLKIADDPAVLNLAKQAIHTLKGALGSFGFRELSGASAQAERLISTAAQLTGEQIWQLSELIAQLRSTLEAASDPASATLALKDLTRQSSKSCDWLIVSCDMELTEDVIHQSSVWRLDTRVATTASEAWAVLSQHSPDVIVLDLDCILDCVDEPCGLDFLHELMLQHPTVSTIVMSAHDSLSDRIQAIRAGACTFLAKPVTSVQVVETVTNRLAQRTQPTARIVALDDDPAILLGLKRLLTPLGFQLTLVSDPLQLWEAIEKTVPDLLILDIEIPEFSGIELCKVIRSDPKLAQLPILFLSAHSDAEMVSQVFECGADDYVSKPIVGPALVTRILNRMERRRLLQKLAETDDLTGLSRRRQAVEVLERSLKLASRQKTTVCLAILDLDDFKQINDHYGHEIGDKVLKTLGDYLRQTFRGEDIVARWGGEEFMVGLYGTPKNIAVERLERFLRAFFQHIFQGVLQGNNQQRFQVSFSGGVAVYPTDGTSVQQLYRCADQALYQAKAAGRSRILPAESTQSSCLEG</sequence>
<dbReference type="InterPro" id="IPR011006">
    <property type="entry name" value="CheY-like_superfamily"/>
</dbReference>
<protein>
    <submittedName>
        <fullName evidence="6">Response regulator containing a CheY-like receiver domain and a GGDEF domain</fullName>
    </submittedName>
</protein>
<dbReference type="NCBIfam" id="TIGR00254">
    <property type="entry name" value="GGDEF"/>
    <property type="match status" value="1"/>
</dbReference>
<dbReference type="InterPro" id="IPR050469">
    <property type="entry name" value="Diguanylate_Cyclase"/>
</dbReference>
<dbReference type="PANTHER" id="PTHR45138">
    <property type="entry name" value="REGULATORY COMPONENTS OF SENSORY TRANSDUCTION SYSTEM"/>
    <property type="match status" value="1"/>
</dbReference>
<dbReference type="Pfam" id="PF00990">
    <property type="entry name" value="GGDEF"/>
    <property type="match status" value="1"/>
</dbReference>
<dbReference type="CDD" id="cd01949">
    <property type="entry name" value="GGDEF"/>
    <property type="match status" value="1"/>
</dbReference>
<feature type="domain" description="HPt" evidence="5">
    <location>
        <begin position="18"/>
        <end position="119"/>
    </location>
</feature>
<feature type="domain" description="Response regulatory" evidence="3">
    <location>
        <begin position="262"/>
        <end position="378"/>
    </location>
</feature>
<evidence type="ECO:0000259" key="4">
    <source>
        <dbReference type="PROSITE" id="PS50887"/>
    </source>
</evidence>
<comment type="caution">
    <text evidence="6">The sequence shown here is derived from an EMBL/GenBank/DDBJ whole genome shotgun (WGS) entry which is preliminary data.</text>
</comment>
<dbReference type="InterPro" id="IPR043128">
    <property type="entry name" value="Rev_trsase/Diguanyl_cyclase"/>
</dbReference>
<dbReference type="AlphaFoldDB" id="A0A0N8KNE0"/>
<dbReference type="PANTHER" id="PTHR45138:SF9">
    <property type="entry name" value="DIGUANYLATE CYCLASE DGCM-RELATED"/>
    <property type="match status" value="1"/>
</dbReference>
<feature type="modified residue" description="Phosphohistidine" evidence="1">
    <location>
        <position position="59"/>
    </location>
</feature>
<evidence type="ECO:0000259" key="5">
    <source>
        <dbReference type="PROSITE" id="PS50894"/>
    </source>
</evidence>
<evidence type="ECO:0000256" key="2">
    <source>
        <dbReference type="PROSITE-ProRule" id="PRU00169"/>
    </source>
</evidence>
<dbReference type="InterPro" id="IPR029787">
    <property type="entry name" value="Nucleotide_cyclase"/>
</dbReference>
<dbReference type="InterPro" id="IPR008207">
    <property type="entry name" value="Sig_transdc_His_kin_Hpt_dom"/>
</dbReference>
<reference evidence="6 7" key="1">
    <citation type="submission" date="2015-09" db="EMBL/GenBank/DDBJ databases">
        <title>Identification and resolution of microdiversity through metagenomic sequencing of parallel consortia.</title>
        <authorList>
            <person name="Nelson W.C."/>
            <person name="Romine M.F."/>
            <person name="Lindemann S.R."/>
        </authorList>
    </citation>
    <scope>NUCLEOTIDE SEQUENCE [LARGE SCALE GENOMIC DNA]</scope>
    <source>
        <strain evidence="6">Ana</strain>
    </source>
</reference>
<dbReference type="Gene3D" id="3.30.70.270">
    <property type="match status" value="1"/>
</dbReference>
<feature type="domain" description="GGDEF" evidence="4">
    <location>
        <begin position="418"/>
        <end position="556"/>
    </location>
</feature>
<evidence type="ECO:0000259" key="3">
    <source>
        <dbReference type="PROSITE" id="PS50110"/>
    </source>
</evidence>
<gene>
    <name evidence="6" type="ORF">HLUCCA11_07000</name>
</gene>